<evidence type="ECO:0000313" key="15">
    <source>
        <dbReference type="Proteomes" id="UP000240527"/>
    </source>
</evidence>
<feature type="domain" description="Histidine kinase" evidence="12">
    <location>
        <begin position="332"/>
        <end position="553"/>
    </location>
</feature>
<dbReference type="GO" id="GO:0016301">
    <property type="term" value="F:kinase activity"/>
    <property type="evidence" value="ECO:0007669"/>
    <property type="project" value="UniProtKB-KW"/>
</dbReference>
<keyword evidence="8" id="KW-0902">Two-component regulatory system</keyword>
<protein>
    <recommendedName>
        <fullName evidence="3">histidine kinase</fullName>
        <ecNumber evidence="3">2.7.13.3</ecNumber>
    </recommendedName>
</protein>
<dbReference type="CDD" id="cd00082">
    <property type="entry name" value="HisKA"/>
    <property type="match status" value="1"/>
</dbReference>
<evidence type="ECO:0000259" key="12">
    <source>
        <dbReference type="PROSITE" id="PS50109"/>
    </source>
</evidence>
<keyword evidence="6 11" id="KW-0812">Transmembrane</keyword>
<dbReference type="Pfam" id="PF00072">
    <property type="entry name" value="Response_reg"/>
    <property type="match status" value="1"/>
</dbReference>
<keyword evidence="5 10" id="KW-0597">Phosphoprotein</keyword>
<feature type="transmembrane region" description="Helical" evidence="11">
    <location>
        <begin position="125"/>
        <end position="149"/>
    </location>
</feature>
<dbReference type="SMART" id="SM00388">
    <property type="entry name" value="HisKA"/>
    <property type="match status" value="1"/>
</dbReference>
<feature type="transmembrane region" description="Helical" evidence="11">
    <location>
        <begin position="91"/>
        <end position="113"/>
    </location>
</feature>
<evidence type="ECO:0000256" key="5">
    <source>
        <dbReference type="ARBA" id="ARBA00022553"/>
    </source>
</evidence>
<keyword evidence="14" id="KW-0808">Transferase</keyword>
<feature type="transmembrane region" description="Helical" evidence="11">
    <location>
        <begin position="53"/>
        <end position="79"/>
    </location>
</feature>
<dbReference type="EMBL" id="CP027850">
    <property type="protein sequence ID" value="AVQ01972.1"/>
    <property type="molecule type" value="Genomic_DNA"/>
</dbReference>
<dbReference type="InterPro" id="IPR005467">
    <property type="entry name" value="His_kinase_dom"/>
</dbReference>
<dbReference type="PRINTS" id="PR00344">
    <property type="entry name" value="BCTRLSENSOR"/>
</dbReference>
<dbReference type="InterPro" id="IPR036097">
    <property type="entry name" value="HisK_dim/P_sf"/>
</dbReference>
<dbReference type="PANTHER" id="PTHR45339:SF1">
    <property type="entry name" value="HYBRID SIGNAL TRANSDUCTION HISTIDINE KINASE J"/>
    <property type="match status" value="1"/>
</dbReference>
<dbReference type="Pfam" id="PF00512">
    <property type="entry name" value="HisKA"/>
    <property type="match status" value="1"/>
</dbReference>
<dbReference type="InterPro" id="IPR036890">
    <property type="entry name" value="HATPase_C_sf"/>
</dbReference>
<feature type="transmembrane region" description="Helical" evidence="11">
    <location>
        <begin position="239"/>
        <end position="256"/>
    </location>
</feature>
<dbReference type="Pfam" id="PF02518">
    <property type="entry name" value="HATPase_c"/>
    <property type="match status" value="1"/>
</dbReference>
<dbReference type="InterPro" id="IPR001789">
    <property type="entry name" value="Sig_transdc_resp-reg_receiver"/>
</dbReference>
<dbReference type="SMART" id="SM00387">
    <property type="entry name" value="HATPase_c"/>
    <property type="match status" value="1"/>
</dbReference>
<dbReference type="SUPFAM" id="SSF55874">
    <property type="entry name" value="ATPase domain of HSP90 chaperone/DNA topoisomerase II/histidine kinase"/>
    <property type="match status" value="1"/>
</dbReference>
<evidence type="ECO:0000256" key="10">
    <source>
        <dbReference type="PROSITE-ProRule" id="PRU00169"/>
    </source>
</evidence>
<dbReference type="PROSITE" id="PS50110">
    <property type="entry name" value="RESPONSE_REGULATORY"/>
    <property type="match status" value="1"/>
</dbReference>
<dbReference type="Gene3D" id="3.40.50.2300">
    <property type="match status" value="1"/>
</dbReference>
<dbReference type="PANTHER" id="PTHR45339">
    <property type="entry name" value="HYBRID SIGNAL TRANSDUCTION HISTIDINE KINASE J"/>
    <property type="match status" value="1"/>
</dbReference>
<evidence type="ECO:0000259" key="13">
    <source>
        <dbReference type="PROSITE" id="PS50110"/>
    </source>
</evidence>
<comment type="subcellular location">
    <subcellularLocation>
        <location evidence="2">Cell membrane</location>
        <topology evidence="2">Multi-pass membrane protein</topology>
    </subcellularLocation>
</comment>
<name>A0ABN5ITA1_9CAUL</name>
<dbReference type="SUPFAM" id="SSF47384">
    <property type="entry name" value="Homodimeric domain of signal transducing histidine kinase"/>
    <property type="match status" value="1"/>
</dbReference>
<accession>A0ABN5ITA1</accession>
<sequence length="704" mass="75176">MASRLQLYRPSSHRQGLSAAAALFVAYGAVELCIWLFCRDISDAVAFFPSNGVLLAGILMLSPRLGLAFCLACFSVDLVHNWIGRIDLTHAILFSSLNQALAFASAVATRTFCGAALDLSRPRRLFIFALIALSAAAAEALIGQVLLALIDGSFNDFWDAWLQWMLEDGLGLLVATPAALLPFKQERLFRAPGGRLERSLLLALTVVVAVASFALDQFIALTLVMPLLVLTAFRAGPGWVYVSVLATSLVAMSLTANGHGPIAFIAPTDPYRQEFMVQLLIASIFATAVPATAALGARNRSAQRLERAFAAVRNAKNKAEAASRSKSEFLANMSHEIRTPMNGIIGVVGALARTDLAPKQRDMVHLVETSADSLQVLLNDVLDMARVEAGELAIHPEPFDLRTTCRAIVELFRAKAEEKGLSFELEIAPEVAERHIGDAARLRQVLGNLVSNAIKFTERGRVEVRIDATPEVDGVQALALAVVDTGIGFDAETGQRLFARFAQADGSITRRFGGTGLGLSISRALTRLMNGEIEVASTPGEGSCFTVRLTLPVANMTNSAASSPALASPALDAGRTLKVMLAEDHDINRRVVALMLEGMDVDLTMAVDGQDAVARFQPGGYDLILMDMQMPVMGGLEAIASIRRTERDAGAPATPIVMLTANALPEHQVAGLSAGADAFLMKPIVAVDLLETIRRLTAAADEAA</sequence>
<keyword evidence="15" id="KW-1185">Reference proteome</keyword>
<evidence type="ECO:0000256" key="2">
    <source>
        <dbReference type="ARBA" id="ARBA00004651"/>
    </source>
</evidence>
<keyword evidence="14" id="KW-0418">Kinase</keyword>
<dbReference type="Proteomes" id="UP000240527">
    <property type="component" value="Chromosome"/>
</dbReference>
<dbReference type="Gene3D" id="1.10.1760.20">
    <property type="match status" value="1"/>
</dbReference>
<evidence type="ECO:0000256" key="4">
    <source>
        <dbReference type="ARBA" id="ARBA00022475"/>
    </source>
</evidence>
<dbReference type="SMART" id="SM00448">
    <property type="entry name" value="REC"/>
    <property type="match status" value="1"/>
</dbReference>
<reference evidence="14 15" key="1">
    <citation type="journal article" date="2015" name="Biotechnol. Bioeng.">
        <title>Genome sequence and phenotypic characterization of Caulobacter segnis.</title>
        <authorList>
            <person name="Patel S."/>
            <person name="Fletcher B."/>
            <person name="Scott D.C."/>
            <person name="Ely B."/>
        </authorList>
    </citation>
    <scope>NUCLEOTIDE SEQUENCE [LARGE SCALE GENOMIC DNA]</scope>
    <source>
        <strain evidence="14 15">TK0059</strain>
    </source>
</reference>
<dbReference type="Gene3D" id="1.10.287.130">
    <property type="match status" value="1"/>
</dbReference>
<feature type="transmembrane region" description="Helical" evidence="11">
    <location>
        <begin position="277"/>
        <end position="297"/>
    </location>
</feature>
<dbReference type="InterPro" id="IPR004358">
    <property type="entry name" value="Sig_transdc_His_kin-like_C"/>
</dbReference>
<evidence type="ECO:0000256" key="7">
    <source>
        <dbReference type="ARBA" id="ARBA00022989"/>
    </source>
</evidence>
<organism evidence="14 15">
    <name type="scientific">Caulobacter segnis</name>
    <dbReference type="NCBI Taxonomy" id="88688"/>
    <lineage>
        <taxon>Bacteria</taxon>
        <taxon>Pseudomonadati</taxon>
        <taxon>Pseudomonadota</taxon>
        <taxon>Alphaproteobacteria</taxon>
        <taxon>Caulobacterales</taxon>
        <taxon>Caulobacteraceae</taxon>
        <taxon>Caulobacter</taxon>
    </lineage>
</organism>
<dbReference type="Pfam" id="PF05231">
    <property type="entry name" value="MASE1"/>
    <property type="match status" value="1"/>
</dbReference>
<comment type="catalytic activity">
    <reaction evidence="1">
        <text>ATP + protein L-histidine = ADP + protein N-phospho-L-histidine.</text>
        <dbReference type="EC" id="2.7.13.3"/>
    </reaction>
</comment>
<evidence type="ECO:0000313" key="14">
    <source>
        <dbReference type="EMBL" id="AVQ01972.1"/>
    </source>
</evidence>
<dbReference type="SUPFAM" id="SSF52172">
    <property type="entry name" value="CheY-like"/>
    <property type="match status" value="1"/>
</dbReference>
<feature type="transmembrane region" description="Helical" evidence="11">
    <location>
        <begin position="161"/>
        <end position="180"/>
    </location>
</feature>
<dbReference type="CDD" id="cd17546">
    <property type="entry name" value="REC_hyHK_CKI1_RcsC-like"/>
    <property type="match status" value="1"/>
</dbReference>
<keyword evidence="7 11" id="KW-1133">Transmembrane helix</keyword>
<evidence type="ECO:0000256" key="11">
    <source>
        <dbReference type="SAM" id="Phobius"/>
    </source>
</evidence>
<dbReference type="CDD" id="cd16922">
    <property type="entry name" value="HATPase_EvgS-ArcB-TorS-like"/>
    <property type="match status" value="1"/>
</dbReference>
<dbReference type="InterPro" id="IPR003594">
    <property type="entry name" value="HATPase_dom"/>
</dbReference>
<evidence type="ECO:0000256" key="6">
    <source>
        <dbReference type="ARBA" id="ARBA00022692"/>
    </source>
</evidence>
<keyword evidence="9 11" id="KW-0472">Membrane</keyword>
<dbReference type="Gene3D" id="3.30.565.10">
    <property type="entry name" value="Histidine kinase-like ATPase, C-terminal domain"/>
    <property type="match status" value="1"/>
</dbReference>
<feature type="domain" description="Response regulatory" evidence="13">
    <location>
        <begin position="578"/>
        <end position="697"/>
    </location>
</feature>
<evidence type="ECO:0000256" key="1">
    <source>
        <dbReference type="ARBA" id="ARBA00000085"/>
    </source>
</evidence>
<dbReference type="EC" id="2.7.13.3" evidence="3"/>
<dbReference type="InterPro" id="IPR011006">
    <property type="entry name" value="CheY-like_superfamily"/>
</dbReference>
<gene>
    <name evidence="14" type="ORF">B7G68_09010</name>
</gene>
<feature type="transmembrane region" description="Helical" evidence="11">
    <location>
        <begin position="20"/>
        <end position="41"/>
    </location>
</feature>
<evidence type="ECO:0000256" key="8">
    <source>
        <dbReference type="ARBA" id="ARBA00023012"/>
    </source>
</evidence>
<keyword evidence="4" id="KW-1003">Cell membrane</keyword>
<evidence type="ECO:0000256" key="3">
    <source>
        <dbReference type="ARBA" id="ARBA00012438"/>
    </source>
</evidence>
<dbReference type="PROSITE" id="PS50109">
    <property type="entry name" value="HIS_KIN"/>
    <property type="match status" value="1"/>
</dbReference>
<feature type="transmembrane region" description="Helical" evidence="11">
    <location>
        <begin position="200"/>
        <end position="233"/>
    </location>
</feature>
<evidence type="ECO:0000256" key="9">
    <source>
        <dbReference type="ARBA" id="ARBA00023136"/>
    </source>
</evidence>
<dbReference type="RefSeq" id="WP_041538251.1">
    <property type="nucleotide sequence ID" value="NZ_CP027850.1"/>
</dbReference>
<proteinExistence type="predicted"/>
<feature type="modified residue" description="4-aspartylphosphate" evidence="10">
    <location>
        <position position="627"/>
    </location>
</feature>
<dbReference type="InterPro" id="IPR007895">
    <property type="entry name" value="MASE1"/>
</dbReference>
<dbReference type="InterPro" id="IPR003661">
    <property type="entry name" value="HisK_dim/P_dom"/>
</dbReference>